<dbReference type="Proteomes" id="UP000095284">
    <property type="component" value="Unplaced"/>
</dbReference>
<proteinExistence type="predicted"/>
<dbReference type="WBParaSite" id="BXY_0053000.1">
    <property type="protein sequence ID" value="BXY_0053000.1"/>
    <property type="gene ID" value="BXY_0053000"/>
</dbReference>
<dbReference type="OrthoDB" id="5870064at2759"/>
<keyword evidence="5" id="KW-1185">Reference proteome</keyword>
<dbReference type="Proteomes" id="UP000582659">
    <property type="component" value="Unassembled WGS sequence"/>
</dbReference>
<evidence type="ECO:0000313" key="4">
    <source>
        <dbReference type="Proteomes" id="UP000095284"/>
    </source>
</evidence>
<dbReference type="PANTHER" id="PTHR21523:SF38">
    <property type="entry name" value="MLT-TEN (MLT-10) RELATED"/>
    <property type="match status" value="1"/>
</dbReference>
<organism evidence="4 6">
    <name type="scientific">Bursaphelenchus xylophilus</name>
    <name type="common">Pinewood nematode worm</name>
    <name type="synonym">Aphelenchoides xylophilus</name>
    <dbReference type="NCBI Taxonomy" id="6326"/>
    <lineage>
        <taxon>Eukaryota</taxon>
        <taxon>Metazoa</taxon>
        <taxon>Ecdysozoa</taxon>
        <taxon>Nematoda</taxon>
        <taxon>Chromadorea</taxon>
        <taxon>Rhabditida</taxon>
        <taxon>Tylenchina</taxon>
        <taxon>Tylenchomorpha</taxon>
        <taxon>Aphelenchoidea</taxon>
        <taxon>Aphelenchoididae</taxon>
        <taxon>Bursaphelenchus</taxon>
    </lineage>
</organism>
<dbReference type="PANTHER" id="PTHR21523">
    <property type="match status" value="1"/>
</dbReference>
<evidence type="ECO:0000313" key="3">
    <source>
        <dbReference type="EMBL" id="CAD5228281.1"/>
    </source>
</evidence>
<feature type="chain" id="PRO_5035399413" evidence="2">
    <location>
        <begin position="23"/>
        <end position="642"/>
    </location>
</feature>
<protein>
    <submittedName>
        <fullName evidence="3">(pine wood nematode) hypothetical protein</fullName>
    </submittedName>
</protein>
<evidence type="ECO:0000313" key="5">
    <source>
        <dbReference type="Proteomes" id="UP000659654"/>
    </source>
</evidence>
<dbReference type="InterPro" id="IPR006954">
    <property type="entry name" value="Mlt-10-like"/>
</dbReference>
<sequence length="642" mass="72264">MLFLLQRICVVWMCNVVIRVCSQSLQDLKPVIEVPDDVNRKGYTLDTAHLDLLYKRTALTALLKARAKQELQHLSHTEKVIYQQCESTAATPVQLAKCVRKLIRDGSRQKAEYSDKSTENWMNKLLSVNTETLFPNQEETPRKESPKVFSRPISAKKARQVNQHRLRIKFRQARKIQYAKQEVDLKARPYRHKRAINARIISKPPTSPRCKTPTNILNLRRVEKYFELGNYCMKYLKSIGASNSDFLEKFMPVSFREHAASKNTPAGELKSVVEQLDTQSISFLSPKILNVLPVKDDENSTKFMSPNLLSFHDEGLLPLPRLLKLGNSDECETQEWIDLLMDVSGASNKLNELLDKFDGHMQHVSTDLFPKIKELEHQDKQWRLLKESINDDQKRQIERFGYAKMSAKQMRLAYREDGLHPPTEFTEAMYERMVNGQDDELLDQLVLEMSEMPAFSDPNLLKNSSRAKRDAPAAEAVGLMAPYALSNQVGLPSFLGNLILSPHAFINELFNPRFLGSDIISPRAFVATTLSPFAMVARVLAPAAFRVQTLSPQALTAIVLTPEAFIAAILSPRALEVRVLSPEVITVGVLSPSAGVVRVLSPADFSCFVLSPNILGANFLSHAKMNIEVLSPSILVADDGIG</sequence>
<evidence type="ECO:0000313" key="6">
    <source>
        <dbReference type="WBParaSite" id="BXY_0053000.1"/>
    </source>
</evidence>
<dbReference type="AlphaFoldDB" id="A0A1I7RIJ8"/>
<dbReference type="EMBL" id="CAJFCV020000004">
    <property type="protein sequence ID" value="CAG9118823.1"/>
    <property type="molecule type" value="Genomic_DNA"/>
</dbReference>
<feature type="signal peptide" evidence="2">
    <location>
        <begin position="1"/>
        <end position="22"/>
    </location>
</feature>
<evidence type="ECO:0000256" key="1">
    <source>
        <dbReference type="SAM" id="MobiDB-lite"/>
    </source>
</evidence>
<accession>A0A1I7RIJ8</accession>
<evidence type="ECO:0000256" key="2">
    <source>
        <dbReference type="SAM" id="SignalP"/>
    </source>
</evidence>
<dbReference type="Pfam" id="PF04870">
    <property type="entry name" value="Moulting_cycle"/>
    <property type="match status" value="1"/>
</dbReference>
<reference evidence="3" key="2">
    <citation type="submission" date="2020-09" db="EMBL/GenBank/DDBJ databases">
        <authorList>
            <person name="Kikuchi T."/>
        </authorList>
    </citation>
    <scope>NUCLEOTIDE SEQUENCE</scope>
    <source>
        <strain evidence="3">Ka4C1</strain>
    </source>
</reference>
<dbReference type="EMBL" id="CAJFDI010000004">
    <property type="protein sequence ID" value="CAD5228281.1"/>
    <property type="molecule type" value="Genomic_DNA"/>
</dbReference>
<reference evidence="6" key="1">
    <citation type="submission" date="2016-11" db="UniProtKB">
        <authorList>
            <consortium name="WormBaseParasite"/>
        </authorList>
    </citation>
    <scope>IDENTIFICATION</scope>
</reference>
<name>A0A1I7RIJ8_BURXY</name>
<dbReference type="Proteomes" id="UP000659654">
    <property type="component" value="Unassembled WGS sequence"/>
</dbReference>
<keyword evidence="2" id="KW-0732">Signal</keyword>
<feature type="region of interest" description="Disordered" evidence="1">
    <location>
        <begin position="135"/>
        <end position="156"/>
    </location>
</feature>
<dbReference type="eggNOG" id="ENOG502SJZ3">
    <property type="taxonomic scope" value="Eukaryota"/>
</dbReference>
<gene>
    <name evidence="3" type="ORF">BXYJ_LOCUS10366</name>
</gene>